<dbReference type="Proteomes" id="UP000006461">
    <property type="component" value="Chromosome"/>
</dbReference>
<dbReference type="InterPro" id="IPR003594">
    <property type="entry name" value="HATPase_dom"/>
</dbReference>
<evidence type="ECO:0000256" key="2">
    <source>
        <dbReference type="SAM" id="MobiDB-lite"/>
    </source>
</evidence>
<dbReference type="GO" id="GO:0004674">
    <property type="term" value="F:protein serine/threonine kinase activity"/>
    <property type="evidence" value="ECO:0007669"/>
    <property type="project" value="UniProtKB-KW"/>
</dbReference>
<feature type="domain" description="MEDS" evidence="4">
    <location>
        <begin position="55"/>
        <end position="199"/>
    </location>
</feature>
<dbReference type="InterPro" id="IPR047718">
    <property type="entry name" value="RsbA-like_anti_sig"/>
</dbReference>
<accession>I4ETS3</accession>
<keyword evidence="6" id="KW-1185">Reference proteome</keyword>
<organism evidence="5 6">
    <name type="scientific">Modestobacter italicus (strain DSM 44449 / CECT 9708 / BC 501)</name>
    <dbReference type="NCBI Taxonomy" id="2732864"/>
    <lineage>
        <taxon>Bacteria</taxon>
        <taxon>Bacillati</taxon>
        <taxon>Actinomycetota</taxon>
        <taxon>Actinomycetes</taxon>
        <taxon>Geodermatophilales</taxon>
        <taxon>Geodermatophilaceae</taxon>
        <taxon>Modestobacter</taxon>
    </lineage>
</organism>
<name>I4ETS3_MODI5</name>
<proteinExistence type="predicted"/>
<dbReference type="PANTHER" id="PTHR35526:SF3">
    <property type="entry name" value="ANTI-SIGMA-F FACTOR RSBW"/>
    <property type="match status" value="1"/>
</dbReference>
<keyword evidence="1 5" id="KW-0723">Serine/threonine-protein kinase</keyword>
<dbReference type="SUPFAM" id="SSF55874">
    <property type="entry name" value="ATPase domain of HSP90 chaperone/DNA topoisomerase II/histidine kinase"/>
    <property type="match status" value="1"/>
</dbReference>
<dbReference type="KEGG" id="mmar:MODMU_1337"/>
<dbReference type="PANTHER" id="PTHR35526">
    <property type="entry name" value="ANTI-SIGMA-F FACTOR RSBW-RELATED"/>
    <property type="match status" value="1"/>
</dbReference>
<gene>
    <name evidence="5" type="ordered locus">MODMU_1337</name>
</gene>
<evidence type="ECO:0000313" key="6">
    <source>
        <dbReference type="Proteomes" id="UP000006461"/>
    </source>
</evidence>
<evidence type="ECO:0000259" key="4">
    <source>
        <dbReference type="Pfam" id="PF14417"/>
    </source>
</evidence>
<evidence type="ECO:0000256" key="1">
    <source>
        <dbReference type="ARBA" id="ARBA00022527"/>
    </source>
</evidence>
<feature type="compositionally biased region" description="Pro residues" evidence="2">
    <location>
        <begin position="40"/>
        <end position="49"/>
    </location>
</feature>
<dbReference type="InterPro" id="IPR050267">
    <property type="entry name" value="Anti-sigma-factor_SerPK"/>
</dbReference>
<dbReference type="Pfam" id="PF13581">
    <property type="entry name" value="HATPase_c_2"/>
    <property type="match status" value="1"/>
</dbReference>
<evidence type="ECO:0000313" key="5">
    <source>
        <dbReference type="EMBL" id="CCH86786.1"/>
    </source>
</evidence>
<feature type="region of interest" description="Disordered" evidence="2">
    <location>
        <begin position="24"/>
        <end position="49"/>
    </location>
</feature>
<dbReference type="Pfam" id="PF14417">
    <property type="entry name" value="MEDS"/>
    <property type="match status" value="1"/>
</dbReference>
<dbReference type="STRING" id="477641.MODMU_1337"/>
<evidence type="ECO:0000259" key="3">
    <source>
        <dbReference type="Pfam" id="PF13581"/>
    </source>
</evidence>
<dbReference type="AlphaFoldDB" id="I4ETS3"/>
<dbReference type="eggNOG" id="COG2172">
    <property type="taxonomic scope" value="Bacteria"/>
</dbReference>
<reference evidence="5 6" key="1">
    <citation type="journal article" date="2012" name="J. Bacteriol.">
        <title>Genome Sequence of Radiation-Resistant Modestobacter marinus Strain BC501, a Representative Actinobacterium That Thrives on Calcareous Stone Surfaces.</title>
        <authorList>
            <person name="Normand P."/>
            <person name="Gury J."/>
            <person name="Pujic P."/>
            <person name="Chouaia B."/>
            <person name="Crotti E."/>
            <person name="Brusetti L."/>
            <person name="Daffonchio D."/>
            <person name="Vacherie B."/>
            <person name="Barbe V."/>
            <person name="Medigue C."/>
            <person name="Calteau A."/>
            <person name="Ghodhbane-Gtari F."/>
            <person name="Essoussi I."/>
            <person name="Nouioui I."/>
            <person name="Abbassi-Ghozzi I."/>
            <person name="Gtari M."/>
        </authorList>
    </citation>
    <scope>NUCLEOTIDE SEQUENCE [LARGE SCALE GENOMIC DNA]</scope>
    <source>
        <strain evidence="6">BC 501</strain>
    </source>
</reference>
<dbReference type="EMBL" id="FO203431">
    <property type="protein sequence ID" value="CCH86786.1"/>
    <property type="molecule type" value="Genomic_DNA"/>
</dbReference>
<dbReference type="InterPro" id="IPR025847">
    <property type="entry name" value="MEDS_domain"/>
</dbReference>
<dbReference type="InterPro" id="IPR036890">
    <property type="entry name" value="HATPase_C_sf"/>
</dbReference>
<dbReference type="NCBIfam" id="NF041045">
    <property type="entry name" value="RsbA_anti_sig"/>
    <property type="match status" value="1"/>
</dbReference>
<sequence length="360" mass="38926">MTTTRVPAPLATPADGMQVAYRGRTADAPSDDREEGLMPPARPRVPSGPPHVYQHDLALYESPEQLVAVAAPFLRAGLAAGEAAVIAIEDSCARSLLDAIGGEDGVVVVERNGVYGTRTPAAITAFRKLAQERVQAGHPRVRVVGDTDFGPTAREWLEWQRYEAVINRALHPQPLWGLCVYDVRRLPDQVVEAGLHTHPHLVGEQGRRPNPDYVEPADYLRSLPVPVEPLEATEPLLQVDDVSDFIGLRHAVGERLTGLGGDPDRVEDLHLAIDEMSSNAVRHGGPPVQLRLWASADRVVCRISDRGPGMDDPFAGYGPAHGTDLSRGGMGLWLARQLCDNVDVIDAGEGLTVRLSTALH</sequence>
<dbReference type="HOGENOM" id="CLU_072253_0_0_11"/>
<protein>
    <submittedName>
        <fullName evidence="5">Anti-sigma regulatory factor, serine/threonine protein kinase</fullName>
    </submittedName>
</protein>
<dbReference type="OMA" id="LEWARYE"/>
<keyword evidence="1 5" id="KW-0418">Kinase</keyword>
<feature type="domain" description="Histidine kinase/HSP90-like ATPase" evidence="3">
    <location>
        <begin position="248"/>
        <end position="356"/>
    </location>
</feature>
<dbReference type="CDD" id="cd16936">
    <property type="entry name" value="HATPase_RsbW-like"/>
    <property type="match status" value="1"/>
</dbReference>
<dbReference type="OrthoDB" id="4088450at2"/>
<dbReference type="Gene3D" id="3.30.565.10">
    <property type="entry name" value="Histidine kinase-like ATPase, C-terminal domain"/>
    <property type="match status" value="1"/>
</dbReference>
<keyword evidence="1 5" id="KW-0808">Transferase</keyword>